<feature type="transmembrane region" description="Helical" evidence="1">
    <location>
        <begin position="77"/>
        <end position="97"/>
    </location>
</feature>
<dbReference type="Proteomes" id="UP000799118">
    <property type="component" value="Unassembled WGS sequence"/>
</dbReference>
<dbReference type="EMBL" id="ML769384">
    <property type="protein sequence ID" value="KAE9411078.1"/>
    <property type="molecule type" value="Genomic_DNA"/>
</dbReference>
<proteinExistence type="predicted"/>
<feature type="non-terminal residue" evidence="2">
    <location>
        <position position="1"/>
    </location>
</feature>
<keyword evidence="3" id="KW-1185">Reference proteome</keyword>
<organism evidence="2 3">
    <name type="scientific">Gymnopus androsaceus JB14</name>
    <dbReference type="NCBI Taxonomy" id="1447944"/>
    <lineage>
        <taxon>Eukaryota</taxon>
        <taxon>Fungi</taxon>
        <taxon>Dikarya</taxon>
        <taxon>Basidiomycota</taxon>
        <taxon>Agaricomycotina</taxon>
        <taxon>Agaricomycetes</taxon>
        <taxon>Agaricomycetidae</taxon>
        <taxon>Agaricales</taxon>
        <taxon>Marasmiineae</taxon>
        <taxon>Omphalotaceae</taxon>
        <taxon>Gymnopus</taxon>
    </lineage>
</organism>
<keyword evidence="1" id="KW-1133">Transmembrane helix</keyword>
<evidence type="ECO:0000256" key="1">
    <source>
        <dbReference type="SAM" id="Phobius"/>
    </source>
</evidence>
<accession>A0A6A4IQQ6</accession>
<keyword evidence="1" id="KW-0812">Transmembrane</keyword>
<protein>
    <submittedName>
        <fullName evidence="2">Uncharacterized protein</fullName>
    </submittedName>
</protein>
<gene>
    <name evidence="2" type="ORF">BT96DRAFT_912419</name>
</gene>
<name>A0A6A4IQQ6_9AGAR</name>
<evidence type="ECO:0000313" key="2">
    <source>
        <dbReference type="EMBL" id="KAE9411078.1"/>
    </source>
</evidence>
<dbReference type="AlphaFoldDB" id="A0A6A4IQQ6"/>
<keyword evidence="1" id="KW-0472">Membrane</keyword>
<sequence length="100" mass="11027">HVRGRFCSKRGIGSGSPTLAAEETLDGWVLHLRPLLSFKSVSVLASRGSSVPMSILRLGRVQEHGWSFATLAQVPKLVYITFTASLACSYSTFTHWYRVS</sequence>
<evidence type="ECO:0000313" key="3">
    <source>
        <dbReference type="Proteomes" id="UP000799118"/>
    </source>
</evidence>
<reference evidence="2" key="1">
    <citation type="journal article" date="2019" name="Environ. Microbiol.">
        <title>Fungal ecological strategies reflected in gene transcription - a case study of two litter decomposers.</title>
        <authorList>
            <person name="Barbi F."/>
            <person name="Kohler A."/>
            <person name="Barry K."/>
            <person name="Baskaran P."/>
            <person name="Daum C."/>
            <person name="Fauchery L."/>
            <person name="Ihrmark K."/>
            <person name="Kuo A."/>
            <person name="LaButti K."/>
            <person name="Lipzen A."/>
            <person name="Morin E."/>
            <person name="Grigoriev I.V."/>
            <person name="Henrissat B."/>
            <person name="Lindahl B."/>
            <person name="Martin F."/>
        </authorList>
    </citation>
    <scope>NUCLEOTIDE SEQUENCE</scope>
    <source>
        <strain evidence="2">JB14</strain>
    </source>
</reference>